<feature type="non-terminal residue" evidence="1">
    <location>
        <position position="146"/>
    </location>
</feature>
<evidence type="ECO:0000313" key="2">
    <source>
        <dbReference type="Proteomes" id="UP000649617"/>
    </source>
</evidence>
<name>A0A812TCG8_SYMPI</name>
<protein>
    <submittedName>
        <fullName evidence="1">Uncharacterized protein</fullName>
    </submittedName>
</protein>
<gene>
    <name evidence="1" type="ORF">SPIL2461_LOCUS13790</name>
</gene>
<dbReference type="OrthoDB" id="10625463at2759"/>
<accession>A0A812TCG8</accession>
<proteinExistence type="predicted"/>
<comment type="caution">
    <text evidence="1">The sequence shown here is derived from an EMBL/GenBank/DDBJ whole genome shotgun (WGS) entry which is preliminary data.</text>
</comment>
<dbReference type="EMBL" id="CAJNIZ010030655">
    <property type="protein sequence ID" value="CAE7525252.1"/>
    <property type="molecule type" value="Genomic_DNA"/>
</dbReference>
<sequence length="146" mass="16199">MSDCTDEEILSKGFDNLIVFSGIDESRAAVREALRQELPLDYAKVTEHATMKAAVEVFNGRLTDKELPSKSLVAQKLEQVEDNAPYAEDMRDVTSVEDAESEAYNAVIDPSAAVLRIKPGRAAATPPGTPEELRLRHRRIGRAWEM</sequence>
<dbReference type="Proteomes" id="UP000649617">
    <property type="component" value="Unassembled WGS sequence"/>
</dbReference>
<reference evidence="1" key="1">
    <citation type="submission" date="2021-02" db="EMBL/GenBank/DDBJ databases">
        <authorList>
            <person name="Dougan E. K."/>
            <person name="Rhodes N."/>
            <person name="Thang M."/>
            <person name="Chan C."/>
        </authorList>
    </citation>
    <scope>NUCLEOTIDE SEQUENCE</scope>
</reference>
<dbReference type="AlphaFoldDB" id="A0A812TCG8"/>
<organism evidence="1 2">
    <name type="scientific">Symbiodinium pilosum</name>
    <name type="common">Dinoflagellate</name>
    <dbReference type="NCBI Taxonomy" id="2952"/>
    <lineage>
        <taxon>Eukaryota</taxon>
        <taxon>Sar</taxon>
        <taxon>Alveolata</taxon>
        <taxon>Dinophyceae</taxon>
        <taxon>Suessiales</taxon>
        <taxon>Symbiodiniaceae</taxon>
        <taxon>Symbiodinium</taxon>
    </lineage>
</organism>
<keyword evidence="2" id="KW-1185">Reference proteome</keyword>
<evidence type="ECO:0000313" key="1">
    <source>
        <dbReference type="EMBL" id="CAE7525252.1"/>
    </source>
</evidence>